<accession>A0A3P3WLS6</accession>
<feature type="transmembrane region" description="Helical" evidence="6">
    <location>
        <begin position="233"/>
        <end position="258"/>
    </location>
</feature>
<evidence type="ECO:0000256" key="1">
    <source>
        <dbReference type="ARBA" id="ARBA00004651"/>
    </source>
</evidence>
<keyword evidence="2" id="KW-1003">Cell membrane</keyword>
<keyword evidence="4 6" id="KW-1133">Transmembrane helix</keyword>
<feature type="transmembrane region" description="Helical" evidence="6">
    <location>
        <begin position="104"/>
        <end position="128"/>
    </location>
</feature>
<dbReference type="InterPro" id="IPR050833">
    <property type="entry name" value="Poly_Biosynth_Transport"/>
</dbReference>
<feature type="transmembrane region" description="Helical" evidence="6">
    <location>
        <begin position="346"/>
        <end position="365"/>
    </location>
</feature>
<evidence type="ECO:0000256" key="3">
    <source>
        <dbReference type="ARBA" id="ARBA00022692"/>
    </source>
</evidence>
<evidence type="ECO:0000313" key="7">
    <source>
        <dbReference type="EMBL" id="RRJ94143.1"/>
    </source>
</evidence>
<feature type="transmembrane region" description="Helical" evidence="6">
    <location>
        <begin position="57"/>
        <end position="83"/>
    </location>
</feature>
<keyword evidence="5 6" id="KW-0472">Membrane</keyword>
<dbReference type="GO" id="GO:0005886">
    <property type="term" value="C:plasma membrane"/>
    <property type="evidence" value="ECO:0007669"/>
    <property type="project" value="UniProtKB-SubCell"/>
</dbReference>
<reference evidence="7 8" key="1">
    <citation type="submission" date="2018-11" db="EMBL/GenBank/DDBJ databases">
        <title>Flavobacterium sp. nov., YIM 102600 draft genome.</title>
        <authorList>
            <person name="Li G."/>
            <person name="Jiang Y."/>
        </authorList>
    </citation>
    <scope>NUCLEOTIDE SEQUENCE [LARGE SCALE GENOMIC DNA]</scope>
    <source>
        <strain evidence="7 8">YIM 102600</strain>
    </source>
</reference>
<evidence type="ECO:0000256" key="5">
    <source>
        <dbReference type="ARBA" id="ARBA00023136"/>
    </source>
</evidence>
<evidence type="ECO:0000256" key="2">
    <source>
        <dbReference type="ARBA" id="ARBA00022475"/>
    </source>
</evidence>
<gene>
    <name evidence="7" type="ORF">EG849_01345</name>
</gene>
<organism evidence="7 8">
    <name type="scientific">Flavobacterium macacae</name>
    <dbReference type="NCBI Taxonomy" id="2488993"/>
    <lineage>
        <taxon>Bacteria</taxon>
        <taxon>Pseudomonadati</taxon>
        <taxon>Bacteroidota</taxon>
        <taxon>Flavobacteriia</taxon>
        <taxon>Flavobacteriales</taxon>
        <taxon>Flavobacteriaceae</taxon>
        <taxon>Flavobacterium</taxon>
    </lineage>
</organism>
<evidence type="ECO:0000256" key="4">
    <source>
        <dbReference type="ARBA" id="ARBA00022989"/>
    </source>
</evidence>
<proteinExistence type="predicted"/>
<evidence type="ECO:0008006" key="9">
    <source>
        <dbReference type="Google" id="ProtNLM"/>
    </source>
</evidence>
<keyword evidence="3 6" id="KW-0812">Transmembrane</keyword>
<feature type="transmembrane region" description="Helical" evidence="6">
    <location>
        <begin position="270"/>
        <end position="292"/>
    </location>
</feature>
<comment type="caution">
    <text evidence="7">The sequence shown here is derived from an EMBL/GenBank/DDBJ whole genome shotgun (WGS) entry which is preliminary data.</text>
</comment>
<dbReference type="InterPro" id="IPR002797">
    <property type="entry name" value="Polysacc_synth"/>
</dbReference>
<dbReference type="PANTHER" id="PTHR30250">
    <property type="entry name" value="PST FAMILY PREDICTED COLANIC ACID TRANSPORTER"/>
    <property type="match status" value="1"/>
</dbReference>
<comment type="subcellular location">
    <subcellularLocation>
        <location evidence="1">Cell membrane</location>
        <topology evidence="1">Multi-pass membrane protein</topology>
    </subcellularLocation>
</comment>
<dbReference type="EMBL" id="RQVR01000001">
    <property type="protein sequence ID" value="RRJ94143.1"/>
    <property type="molecule type" value="Genomic_DNA"/>
</dbReference>
<feature type="transmembrane region" description="Helical" evidence="6">
    <location>
        <begin position="404"/>
        <end position="423"/>
    </location>
</feature>
<feature type="transmembrane region" description="Helical" evidence="6">
    <location>
        <begin position="161"/>
        <end position="181"/>
    </location>
</feature>
<feature type="transmembrane region" description="Helical" evidence="6">
    <location>
        <begin position="134"/>
        <end position="154"/>
    </location>
</feature>
<dbReference type="Pfam" id="PF01943">
    <property type="entry name" value="Polysacc_synt"/>
    <property type="match status" value="1"/>
</dbReference>
<feature type="transmembrane region" description="Helical" evidence="6">
    <location>
        <begin position="313"/>
        <end position="334"/>
    </location>
</feature>
<evidence type="ECO:0000313" key="8">
    <source>
        <dbReference type="Proteomes" id="UP000271937"/>
    </source>
</evidence>
<dbReference type="Proteomes" id="UP000271937">
    <property type="component" value="Unassembled WGS sequence"/>
</dbReference>
<name>A0A3P3WLS6_9FLAO</name>
<evidence type="ECO:0000256" key="6">
    <source>
        <dbReference type="SAM" id="Phobius"/>
    </source>
</evidence>
<sequence length="436" mass="50571">MFAINFYSFRLNKILNSFRSSKALKNFIIYGFGQAVNLVSPLLITPYIIYICGLEKLGVIAVGQSLAYILNVIIDYSSNIIGVKEISISREDNSKIQQTFSEVYISRVFLFLAVFLFISVLIFTIPYFEKNALLIFLSTSIILGQAINPTWFLQGIENFKWITIINILAKVIYIVCILLFLKKESDYILTNFWLGLGTILANILAFVWIIQKFKIKFKSKAIQGAKRIIKRDFMFCVSQFFFAIRNYSSVLVIGFFASDFVAGQFKVIEQIINLFRTYLQMFFKFTYTYVCFRIDKSMVNGLILWKKYNGLNLIFLIGLLFLAFLFSDQVLLFFKVGAELINKLSSYLRLALLLPFLIAITLPLEQLIFNFSKNKEYIRLTIFSTIINILGLTILIRFSEDLKYSILLLIGIEMFLILAYLILLKSYLFDRKLVER</sequence>
<keyword evidence="8" id="KW-1185">Reference proteome</keyword>
<protein>
    <recommendedName>
        <fullName evidence="9">Polysaccharide biosynthesis protein</fullName>
    </recommendedName>
</protein>
<dbReference type="PANTHER" id="PTHR30250:SF11">
    <property type="entry name" value="O-ANTIGEN TRANSPORTER-RELATED"/>
    <property type="match status" value="1"/>
</dbReference>
<dbReference type="AlphaFoldDB" id="A0A3P3WLS6"/>
<feature type="transmembrane region" description="Helical" evidence="6">
    <location>
        <begin position="187"/>
        <end position="210"/>
    </location>
</feature>
<feature type="transmembrane region" description="Helical" evidence="6">
    <location>
        <begin position="27"/>
        <end position="51"/>
    </location>
</feature>
<feature type="transmembrane region" description="Helical" evidence="6">
    <location>
        <begin position="377"/>
        <end position="398"/>
    </location>
</feature>